<dbReference type="PROSITE" id="PS50045">
    <property type="entry name" value="SIGMA54_INTERACT_4"/>
    <property type="match status" value="1"/>
</dbReference>
<keyword evidence="15" id="KW-1185">Reference proteome</keyword>
<dbReference type="GO" id="GO:0043565">
    <property type="term" value="F:sequence-specific DNA binding"/>
    <property type="evidence" value="ECO:0007669"/>
    <property type="project" value="InterPro"/>
</dbReference>
<feature type="modified residue" description="4-aspartylphosphate" evidence="11">
    <location>
        <position position="56"/>
    </location>
</feature>
<gene>
    <name evidence="14" type="ORF">SAMN05421751_10490</name>
</gene>
<evidence type="ECO:0000259" key="12">
    <source>
        <dbReference type="PROSITE" id="PS50045"/>
    </source>
</evidence>
<dbReference type="Pfam" id="PF00158">
    <property type="entry name" value="Sigma54_activat"/>
    <property type="match status" value="1"/>
</dbReference>
<sequence>MSTGKLPTVLLIDDEEHSLAAMRMALEDEFDCLTATSADEGWRLMEENYVEVIFCDQRMPGKTGVEFLTEVRDRWPETVRIIITGYTDTNDMIAAINAAGIYQFVTKPWHPDQLLMAARNAAHLFQLSRDHDRMALEMRYLASRAESQLEQRRKALREGLGFEKVLRAPNSPMNAVVMQARQYASFDVPVLLIGEAGTGKTTLARAMHYTSLRSDKPFHELNCAGLTDDLLQVELFGAKRGALPGLASNRIGLFQKADRGTLFLNGVDTLSPAMQLALLRVVTEGAFQPVGGHETQNTNLRLMTASHCDLRALVAQGRFRSDLYHALSVAEIAVPPLRDRRGDVAVLARHMLFDAASAHGKPVHGLSDEALEFLENYHWPGNLKELENEITRMLIFAQDSVLGPELISRHILQAPRGRGNADRGADHAADAVLAAGGTLKERVEAIEMRILRETLTRLKWNKSRAAAELGLSRVGLRAKLDRYGIAPPVRCAEQQEEA</sequence>
<dbReference type="Pfam" id="PF25601">
    <property type="entry name" value="AAA_lid_14"/>
    <property type="match status" value="1"/>
</dbReference>
<dbReference type="SUPFAM" id="SSF46689">
    <property type="entry name" value="Homeodomain-like"/>
    <property type="match status" value="1"/>
</dbReference>
<dbReference type="Gene3D" id="1.10.8.60">
    <property type="match status" value="1"/>
</dbReference>
<evidence type="ECO:0000256" key="7">
    <source>
        <dbReference type="ARBA" id="ARBA00023015"/>
    </source>
</evidence>
<evidence type="ECO:0000256" key="8">
    <source>
        <dbReference type="ARBA" id="ARBA00023125"/>
    </source>
</evidence>
<organism evidence="14 15">
    <name type="scientific">Jhaorihella thermophila</name>
    <dbReference type="NCBI Taxonomy" id="488547"/>
    <lineage>
        <taxon>Bacteria</taxon>
        <taxon>Pseudomonadati</taxon>
        <taxon>Pseudomonadota</taxon>
        <taxon>Alphaproteobacteria</taxon>
        <taxon>Rhodobacterales</taxon>
        <taxon>Paracoccaceae</taxon>
        <taxon>Jhaorihella</taxon>
    </lineage>
</organism>
<dbReference type="SMART" id="SM00448">
    <property type="entry name" value="REC"/>
    <property type="match status" value="1"/>
</dbReference>
<evidence type="ECO:0000259" key="13">
    <source>
        <dbReference type="PROSITE" id="PS50110"/>
    </source>
</evidence>
<keyword evidence="5" id="KW-0067">ATP-binding</keyword>
<evidence type="ECO:0000256" key="9">
    <source>
        <dbReference type="ARBA" id="ARBA00023159"/>
    </source>
</evidence>
<dbReference type="SMART" id="SM00382">
    <property type="entry name" value="AAA"/>
    <property type="match status" value="1"/>
</dbReference>
<dbReference type="Pfam" id="PF00072">
    <property type="entry name" value="Response_reg"/>
    <property type="match status" value="1"/>
</dbReference>
<reference evidence="14 15" key="1">
    <citation type="submission" date="2016-10" db="EMBL/GenBank/DDBJ databases">
        <authorList>
            <person name="de Groot N.N."/>
        </authorList>
    </citation>
    <scope>NUCLEOTIDE SEQUENCE [LARGE SCALE GENOMIC DNA]</scope>
    <source>
        <strain evidence="14 15">DSM 23413</strain>
    </source>
</reference>
<dbReference type="InterPro" id="IPR001789">
    <property type="entry name" value="Sig_transdc_resp-reg_receiver"/>
</dbReference>
<dbReference type="AlphaFoldDB" id="A0A1H5UIM6"/>
<dbReference type="Gene3D" id="3.40.50.2300">
    <property type="match status" value="1"/>
</dbReference>
<dbReference type="PRINTS" id="PR01590">
    <property type="entry name" value="HTHFIS"/>
</dbReference>
<dbReference type="InterPro" id="IPR011006">
    <property type="entry name" value="CheY-like_superfamily"/>
</dbReference>
<dbReference type="SUPFAM" id="SSF52540">
    <property type="entry name" value="P-loop containing nucleoside triphosphate hydrolases"/>
    <property type="match status" value="1"/>
</dbReference>
<dbReference type="InterPro" id="IPR002078">
    <property type="entry name" value="Sigma_54_int"/>
</dbReference>
<evidence type="ECO:0000256" key="5">
    <source>
        <dbReference type="ARBA" id="ARBA00022840"/>
    </source>
</evidence>
<dbReference type="Pfam" id="PF02954">
    <property type="entry name" value="HTH_8"/>
    <property type="match status" value="1"/>
</dbReference>
<feature type="domain" description="Response regulatory" evidence="13">
    <location>
        <begin position="8"/>
        <end position="122"/>
    </location>
</feature>
<keyword evidence="4" id="KW-0547">Nucleotide-binding</keyword>
<evidence type="ECO:0000256" key="11">
    <source>
        <dbReference type="PROSITE-ProRule" id="PRU00169"/>
    </source>
</evidence>
<dbReference type="Gene3D" id="1.10.10.60">
    <property type="entry name" value="Homeodomain-like"/>
    <property type="match status" value="1"/>
</dbReference>
<dbReference type="InterPro" id="IPR003593">
    <property type="entry name" value="AAA+_ATPase"/>
</dbReference>
<keyword evidence="10" id="KW-0804">Transcription</keyword>
<feature type="domain" description="Sigma-54 factor interaction" evidence="12">
    <location>
        <begin position="166"/>
        <end position="395"/>
    </location>
</feature>
<dbReference type="EMBL" id="FNVD01000004">
    <property type="protein sequence ID" value="SEF74890.1"/>
    <property type="molecule type" value="Genomic_DNA"/>
</dbReference>
<dbReference type="Gene3D" id="3.40.50.300">
    <property type="entry name" value="P-loop containing nucleotide triphosphate hydrolases"/>
    <property type="match status" value="1"/>
</dbReference>
<evidence type="ECO:0000256" key="1">
    <source>
        <dbReference type="ARBA" id="ARBA00002167"/>
    </source>
</evidence>
<keyword evidence="6" id="KW-0902">Two-component regulatory system</keyword>
<dbReference type="InterPro" id="IPR027417">
    <property type="entry name" value="P-loop_NTPase"/>
</dbReference>
<evidence type="ECO:0000313" key="15">
    <source>
        <dbReference type="Proteomes" id="UP000236742"/>
    </source>
</evidence>
<dbReference type="InterPro" id="IPR009057">
    <property type="entry name" value="Homeodomain-like_sf"/>
</dbReference>
<evidence type="ECO:0000256" key="4">
    <source>
        <dbReference type="ARBA" id="ARBA00022741"/>
    </source>
</evidence>
<evidence type="ECO:0000313" key="14">
    <source>
        <dbReference type="EMBL" id="SEF74890.1"/>
    </source>
</evidence>
<dbReference type="PANTHER" id="PTHR32071:SF117">
    <property type="entry name" value="PTS-DEPENDENT DIHYDROXYACETONE KINASE OPERON REGULATORY PROTEIN-RELATED"/>
    <property type="match status" value="1"/>
</dbReference>
<dbReference type="PROSITE" id="PS50110">
    <property type="entry name" value="RESPONSE_REGULATORY"/>
    <property type="match status" value="1"/>
</dbReference>
<keyword evidence="8" id="KW-0238">DNA-binding</keyword>
<dbReference type="CDD" id="cd00009">
    <property type="entry name" value="AAA"/>
    <property type="match status" value="1"/>
</dbReference>
<dbReference type="PANTHER" id="PTHR32071">
    <property type="entry name" value="TRANSCRIPTIONAL REGULATORY PROTEIN"/>
    <property type="match status" value="1"/>
</dbReference>
<dbReference type="GO" id="GO:0000160">
    <property type="term" value="P:phosphorelay signal transduction system"/>
    <property type="evidence" value="ECO:0007669"/>
    <property type="project" value="UniProtKB-KW"/>
</dbReference>
<proteinExistence type="predicted"/>
<evidence type="ECO:0000256" key="10">
    <source>
        <dbReference type="ARBA" id="ARBA00023163"/>
    </source>
</evidence>
<name>A0A1H5UIM6_9RHOB</name>
<dbReference type="RefSeq" id="WP_104007322.1">
    <property type="nucleotide sequence ID" value="NZ_FNVD01000004.1"/>
</dbReference>
<evidence type="ECO:0000256" key="2">
    <source>
        <dbReference type="ARBA" id="ARBA00011135"/>
    </source>
</evidence>
<dbReference type="SUPFAM" id="SSF52172">
    <property type="entry name" value="CheY-like"/>
    <property type="match status" value="1"/>
</dbReference>
<dbReference type="InterPro" id="IPR002197">
    <property type="entry name" value="HTH_Fis"/>
</dbReference>
<accession>A0A1H5UIM6</accession>
<comment type="function">
    <text evidence="1">Required for activation of most nif operons, which are directly involved in nitrogen fixation.</text>
</comment>
<keyword evidence="11" id="KW-0597">Phosphoprotein</keyword>
<evidence type="ECO:0000256" key="6">
    <source>
        <dbReference type="ARBA" id="ARBA00023012"/>
    </source>
</evidence>
<comment type="subunit">
    <text evidence="2">Interacts with sigma-54.</text>
</comment>
<dbReference type="OrthoDB" id="9762726at2"/>
<keyword evidence="9" id="KW-0010">Activator</keyword>
<dbReference type="Proteomes" id="UP000236742">
    <property type="component" value="Unassembled WGS sequence"/>
</dbReference>
<evidence type="ECO:0000256" key="3">
    <source>
        <dbReference type="ARBA" id="ARBA00015308"/>
    </source>
</evidence>
<dbReference type="GO" id="GO:0005524">
    <property type="term" value="F:ATP binding"/>
    <property type="evidence" value="ECO:0007669"/>
    <property type="project" value="UniProtKB-KW"/>
</dbReference>
<keyword evidence="7" id="KW-0805">Transcription regulation</keyword>
<dbReference type="InterPro" id="IPR058031">
    <property type="entry name" value="AAA_lid_NorR"/>
</dbReference>
<dbReference type="GO" id="GO:0006355">
    <property type="term" value="P:regulation of DNA-templated transcription"/>
    <property type="evidence" value="ECO:0007669"/>
    <property type="project" value="InterPro"/>
</dbReference>
<protein>
    <recommendedName>
        <fullName evidence="3">Nif-specific regulatory protein</fullName>
    </recommendedName>
</protein>
<dbReference type="FunFam" id="3.40.50.300:FF:000006">
    <property type="entry name" value="DNA-binding transcriptional regulator NtrC"/>
    <property type="match status" value="1"/>
</dbReference>